<organism evidence="1 2">
    <name type="scientific">Haloarcula argentinensis</name>
    <dbReference type="NCBI Taxonomy" id="43776"/>
    <lineage>
        <taxon>Archaea</taxon>
        <taxon>Methanobacteriati</taxon>
        <taxon>Methanobacteriota</taxon>
        <taxon>Stenosarchaea group</taxon>
        <taxon>Halobacteria</taxon>
        <taxon>Halobacteriales</taxon>
        <taxon>Haloarculaceae</taxon>
        <taxon>Haloarcula</taxon>
    </lineage>
</organism>
<protein>
    <submittedName>
        <fullName evidence="1">Thiol-disulfide oxidoreductase</fullName>
    </submittedName>
</protein>
<dbReference type="GO" id="GO:0015035">
    <property type="term" value="F:protein-disulfide reductase activity"/>
    <property type="evidence" value="ECO:0007669"/>
    <property type="project" value="InterPro"/>
</dbReference>
<gene>
    <name evidence="1" type="ORF">GCM10009006_30510</name>
</gene>
<name>A0A830FGA1_HALAR</name>
<evidence type="ECO:0000313" key="1">
    <source>
        <dbReference type="EMBL" id="GGM47133.1"/>
    </source>
</evidence>
<dbReference type="EMBL" id="BMON01000002">
    <property type="protein sequence ID" value="GGM47133.1"/>
    <property type="molecule type" value="Genomic_DNA"/>
</dbReference>
<proteinExistence type="predicted"/>
<dbReference type="Proteomes" id="UP000656367">
    <property type="component" value="Unassembled WGS sequence"/>
</dbReference>
<evidence type="ECO:0000313" key="2">
    <source>
        <dbReference type="Proteomes" id="UP000656367"/>
    </source>
</evidence>
<reference evidence="1" key="2">
    <citation type="submission" date="2020-09" db="EMBL/GenBank/DDBJ databases">
        <authorList>
            <person name="Sun Q."/>
            <person name="Ohkuma M."/>
        </authorList>
    </citation>
    <scope>NUCLEOTIDE SEQUENCE</scope>
    <source>
        <strain evidence="1">JCM 15759</strain>
    </source>
</reference>
<dbReference type="InterPro" id="IPR007263">
    <property type="entry name" value="DCC1-like"/>
</dbReference>
<dbReference type="AlphaFoldDB" id="A0A830FGA1"/>
<comment type="caution">
    <text evidence="1">The sequence shown here is derived from an EMBL/GenBank/DDBJ whole genome shotgun (WGS) entry which is preliminary data.</text>
</comment>
<accession>A0A830FGA1</accession>
<reference evidence="1" key="1">
    <citation type="journal article" date="2014" name="Int. J. Syst. Evol. Microbiol.">
        <title>Complete genome sequence of Corynebacterium casei LMG S-19264T (=DSM 44701T), isolated from a smear-ripened cheese.</title>
        <authorList>
            <consortium name="US DOE Joint Genome Institute (JGI-PGF)"/>
            <person name="Walter F."/>
            <person name="Albersmeier A."/>
            <person name="Kalinowski J."/>
            <person name="Ruckert C."/>
        </authorList>
    </citation>
    <scope>NUCLEOTIDE SEQUENCE</scope>
    <source>
        <strain evidence="1">JCM 15759</strain>
    </source>
</reference>
<sequence length="154" mass="17556">MFVLAETGRLSLPAEPQVFVPRAPNSTMSDATLVYDDDCGFCTWWADFIGERSDLEIVGFSELDADLLARLPDDYESCSHLVTEDTVYSCGESIETALTHMELGKPARPLVSFLRQFEDYERVRERAYRQVADNRSKWGKVMSKRPPARRNNPD</sequence>
<dbReference type="Pfam" id="PF04134">
    <property type="entry name" value="DCC1-like"/>
    <property type="match status" value="1"/>
</dbReference>